<feature type="binding site" evidence="11">
    <location>
        <position position="222"/>
    </location>
    <ligand>
        <name>substrate</name>
    </ligand>
</feature>
<dbReference type="EC" id="2.7.1.6" evidence="11 12"/>
<name>A0A923ED97_CLOTT</name>
<dbReference type="Pfam" id="PF00288">
    <property type="entry name" value="GHMP_kinases_N"/>
    <property type="match status" value="1"/>
</dbReference>
<dbReference type="GO" id="GO:0005524">
    <property type="term" value="F:ATP binding"/>
    <property type="evidence" value="ECO:0007669"/>
    <property type="project" value="UniProtKB-UniRule"/>
</dbReference>
<dbReference type="InterPro" id="IPR013750">
    <property type="entry name" value="GHMP_kinase_C_dom"/>
</dbReference>
<comment type="catalytic activity">
    <reaction evidence="11">
        <text>alpha-D-galactose + ATP = alpha-D-galactose 1-phosphate + ADP + H(+)</text>
        <dbReference type="Rhea" id="RHEA:13553"/>
        <dbReference type="ChEBI" id="CHEBI:15378"/>
        <dbReference type="ChEBI" id="CHEBI:28061"/>
        <dbReference type="ChEBI" id="CHEBI:30616"/>
        <dbReference type="ChEBI" id="CHEBI:58336"/>
        <dbReference type="ChEBI" id="CHEBI:456216"/>
        <dbReference type="EC" id="2.7.1.6"/>
    </reaction>
</comment>
<dbReference type="PIRSF" id="PIRSF000530">
    <property type="entry name" value="Galactokinase"/>
    <property type="match status" value="1"/>
</dbReference>
<feature type="site" description="Transition state stabilizer" evidence="11">
    <location>
        <position position="28"/>
    </location>
</feature>
<dbReference type="InterPro" id="IPR006206">
    <property type="entry name" value="Mevalonate/galactokinase"/>
</dbReference>
<dbReference type="AlphaFoldDB" id="A0A923ED97"/>
<feature type="active site" description="Proton acceptor" evidence="11">
    <location>
        <position position="172"/>
    </location>
</feature>
<comment type="function">
    <text evidence="11">Catalyzes the transfer of the gamma-phosphate of ATP to D-galactose to form alpha-D-galactose-1-phosphate (Gal-1-P).</text>
</comment>
<evidence type="ECO:0000259" key="15">
    <source>
        <dbReference type="Pfam" id="PF10509"/>
    </source>
</evidence>
<gene>
    <name evidence="11" type="primary">galK</name>
    <name evidence="16" type="ORF">HGG79_12035</name>
</gene>
<evidence type="ECO:0000256" key="1">
    <source>
        <dbReference type="ARBA" id="ARBA00006566"/>
    </source>
</evidence>
<dbReference type="SUPFAM" id="SSF54211">
    <property type="entry name" value="Ribosomal protein S5 domain 2-like"/>
    <property type="match status" value="1"/>
</dbReference>
<feature type="domain" description="Galactokinase N-terminal" evidence="15">
    <location>
        <begin position="9"/>
        <end position="58"/>
    </location>
</feature>
<comment type="subcellular location">
    <subcellularLocation>
        <location evidence="11">Cytoplasm</location>
    </subcellularLocation>
</comment>
<dbReference type="InterPro" id="IPR006204">
    <property type="entry name" value="GHMP_kinase_N_dom"/>
</dbReference>
<dbReference type="SUPFAM" id="SSF55060">
    <property type="entry name" value="GHMP Kinase, C-terminal domain"/>
    <property type="match status" value="1"/>
</dbReference>
<dbReference type="NCBIfam" id="NF003705">
    <property type="entry name" value="PRK05322.1"/>
    <property type="match status" value="1"/>
</dbReference>
<keyword evidence="8 11" id="KW-0460">Magnesium</keyword>
<dbReference type="HAMAP" id="MF_00246">
    <property type="entry name" value="Galactokinase"/>
    <property type="match status" value="1"/>
</dbReference>
<evidence type="ECO:0000256" key="10">
    <source>
        <dbReference type="ARBA" id="ARBA00023277"/>
    </source>
</evidence>
<dbReference type="PANTHER" id="PTHR10457">
    <property type="entry name" value="MEVALONATE KINASE/GALACTOKINASE"/>
    <property type="match status" value="1"/>
</dbReference>
<dbReference type="PROSITE" id="PS00106">
    <property type="entry name" value="GALACTOKINASE"/>
    <property type="match status" value="1"/>
</dbReference>
<dbReference type="PRINTS" id="PR00473">
    <property type="entry name" value="GALCTOKINASE"/>
</dbReference>
<keyword evidence="4 11" id="KW-0479">Metal-binding</keyword>
<dbReference type="Gene3D" id="3.30.70.890">
    <property type="entry name" value="GHMP kinase, C-terminal domain"/>
    <property type="match status" value="1"/>
</dbReference>
<dbReference type="InterPro" id="IPR020568">
    <property type="entry name" value="Ribosomal_Su5_D2-typ_SF"/>
</dbReference>
<dbReference type="PANTHER" id="PTHR10457:SF7">
    <property type="entry name" value="GALACTOKINASE-RELATED"/>
    <property type="match status" value="1"/>
</dbReference>
<dbReference type="GO" id="GO:0005829">
    <property type="term" value="C:cytosol"/>
    <property type="evidence" value="ECO:0007669"/>
    <property type="project" value="TreeGrafter"/>
</dbReference>
<comment type="similarity">
    <text evidence="1 11">Belongs to the GHMP kinase family. GalK subfamily.</text>
</comment>
<dbReference type="EMBL" id="JAAZWO010000014">
    <property type="protein sequence ID" value="MBC2398495.1"/>
    <property type="molecule type" value="Genomic_DNA"/>
</dbReference>
<evidence type="ECO:0000313" key="17">
    <source>
        <dbReference type="Proteomes" id="UP000563151"/>
    </source>
</evidence>
<feature type="domain" description="GHMP kinase N-terminal" evidence="13">
    <location>
        <begin position="92"/>
        <end position="180"/>
    </location>
</feature>
<keyword evidence="7 11" id="KW-0067">ATP-binding</keyword>
<dbReference type="GO" id="GO:0006012">
    <property type="term" value="P:galactose metabolic process"/>
    <property type="evidence" value="ECO:0007669"/>
    <property type="project" value="UniProtKB-UniRule"/>
</dbReference>
<evidence type="ECO:0000313" key="16">
    <source>
        <dbReference type="EMBL" id="MBC2398495.1"/>
    </source>
</evidence>
<keyword evidence="3 11" id="KW-0808">Transferase</keyword>
<dbReference type="PROSITE" id="PS00627">
    <property type="entry name" value="GHMP_KINASES_ATP"/>
    <property type="match status" value="1"/>
</dbReference>
<evidence type="ECO:0000256" key="7">
    <source>
        <dbReference type="ARBA" id="ARBA00022840"/>
    </source>
</evidence>
<feature type="binding site" evidence="11">
    <location>
        <begin position="122"/>
        <end position="128"/>
    </location>
    <ligand>
        <name>ATP</name>
        <dbReference type="ChEBI" id="CHEBI:30616"/>
    </ligand>
</feature>
<dbReference type="GO" id="GO:0000287">
    <property type="term" value="F:magnesium ion binding"/>
    <property type="evidence" value="ECO:0007669"/>
    <property type="project" value="UniProtKB-UniRule"/>
</dbReference>
<evidence type="ECO:0000256" key="8">
    <source>
        <dbReference type="ARBA" id="ARBA00022842"/>
    </source>
</evidence>
<dbReference type="InterPro" id="IPR019741">
    <property type="entry name" value="Galactokinase_CS"/>
</dbReference>
<keyword evidence="2 11" id="KW-0963">Cytoplasm</keyword>
<reference evidence="16 17" key="1">
    <citation type="submission" date="2020-04" db="EMBL/GenBank/DDBJ databases">
        <title>Genomic insights into acetone-butanol-ethanol (ABE) fermentation by sequencing solventogenic clostridia strains.</title>
        <authorList>
            <person name="Brown S."/>
        </authorList>
    </citation>
    <scope>NUCLEOTIDE SEQUENCE [LARGE SCALE GENOMIC DNA]</scope>
    <source>
        <strain evidence="16 17">DJ011</strain>
    </source>
</reference>
<organism evidence="16 17">
    <name type="scientific">Clostridium tetanomorphum</name>
    <dbReference type="NCBI Taxonomy" id="1553"/>
    <lineage>
        <taxon>Bacteria</taxon>
        <taxon>Bacillati</taxon>
        <taxon>Bacillota</taxon>
        <taxon>Clostridia</taxon>
        <taxon>Eubacteriales</taxon>
        <taxon>Clostridiaceae</taxon>
        <taxon>Clostridium</taxon>
    </lineage>
</organism>
<feature type="binding site" evidence="11">
    <location>
        <begin position="34"/>
        <end position="37"/>
    </location>
    <ligand>
        <name>substrate</name>
    </ligand>
</feature>
<sequence length="386" mass="43979">MVEELISYFKSIYGEDGEEIRLFYAPGRVNLIGEHTDYNGGYVFPCSLDMGTYAAIRKRKDNKIFFTSMNFPLKIEINNHNITYDCNHGWANYPKGILNILCKLGYSFSGFEVMFKGNIPNGAGLSSSASIEIAMAIAINELYNLNISMIDLVKISQRAENEFVRVNCGIMDQFAVGMGKRGKAILLKCDTLEYRYVNLNLEDYKIIISNSNKRRDLADSKYNERRQECERALKYLQKELCKKSLGDITIEEFNEYSSIIPEKVLIKRARHVISENNRVLEAVKALEKKDLIRFGQLMISSHISLKNDYEVTGYELDVLVEEALKVDGVLGSRMTGAGFGGCTVSLVKKKSVEKFILEVSKNYKKRVKYEPSIYVMEIGYSAREIK</sequence>
<dbReference type="InterPro" id="IPR000705">
    <property type="entry name" value="Galactokinase"/>
</dbReference>
<dbReference type="InterPro" id="IPR022963">
    <property type="entry name" value="Galactokinase_bac"/>
</dbReference>
<dbReference type="Gene3D" id="3.30.230.10">
    <property type="match status" value="1"/>
</dbReference>
<dbReference type="GO" id="GO:0004335">
    <property type="term" value="F:galactokinase activity"/>
    <property type="evidence" value="ECO:0007669"/>
    <property type="project" value="UniProtKB-UniRule"/>
</dbReference>
<evidence type="ECO:0000256" key="11">
    <source>
        <dbReference type="HAMAP-Rule" id="MF_00246"/>
    </source>
</evidence>
<evidence type="ECO:0000256" key="5">
    <source>
        <dbReference type="ARBA" id="ARBA00022741"/>
    </source>
</evidence>
<feature type="binding site" evidence="11">
    <location>
        <position position="160"/>
    </location>
    <ligand>
        <name>Mg(2+)</name>
        <dbReference type="ChEBI" id="CHEBI:18420"/>
    </ligand>
</feature>
<evidence type="ECO:0000256" key="12">
    <source>
        <dbReference type="NCBIfam" id="TIGR00131"/>
    </source>
</evidence>
<dbReference type="InterPro" id="IPR019539">
    <property type="entry name" value="GalKase_N"/>
</dbReference>
<dbReference type="RefSeq" id="WP_051593107.1">
    <property type="nucleotide sequence ID" value="NZ_JAAZWO010000014.1"/>
</dbReference>
<dbReference type="Proteomes" id="UP000563151">
    <property type="component" value="Unassembled WGS sequence"/>
</dbReference>
<evidence type="ECO:0000256" key="2">
    <source>
        <dbReference type="ARBA" id="ARBA00022490"/>
    </source>
</evidence>
<dbReference type="FunFam" id="3.30.230.10:FF:000017">
    <property type="entry name" value="Galactokinase"/>
    <property type="match status" value="1"/>
</dbReference>
<evidence type="ECO:0000256" key="9">
    <source>
        <dbReference type="ARBA" id="ARBA00023144"/>
    </source>
</evidence>
<feature type="domain" description="GHMP kinase C-terminal" evidence="14">
    <location>
        <begin position="282"/>
        <end position="364"/>
    </location>
</feature>
<dbReference type="PRINTS" id="PR00959">
    <property type="entry name" value="MEVGALKINASE"/>
</dbReference>
<proteinExistence type="inferred from homology"/>
<dbReference type="InterPro" id="IPR014721">
    <property type="entry name" value="Ribsml_uS5_D2-typ_fold_subgr"/>
</dbReference>
<evidence type="ECO:0000256" key="3">
    <source>
        <dbReference type="ARBA" id="ARBA00022679"/>
    </source>
</evidence>
<keyword evidence="6 11" id="KW-0418">Kinase</keyword>
<comment type="pathway">
    <text evidence="11">Carbohydrate metabolism; galactose metabolism.</text>
</comment>
<dbReference type="Pfam" id="PF08544">
    <property type="entry name" value="GHMP_kinases_C"/>
    <property type="match status" value="1"/>
</dbReference>
<dbReference type="FunFam" id="3.30.70.890:FF:000001">
    <property type="entry name" value="Galactokinase"/>
    <property type="match status" value="1"/>
</dbReference>
<dbReference type="Pfam" id="PF10509">
    <property type="entry name" value="GalKase_gal_bdg"/>
    <property type="match status" value="1"/>
</dbReference>
<keyword evidence="17" id="KW-1185">Reference proteome</keyword>
<keyword evidence="10 11" id="KW-0119">Carbohydrate metabolism</keyword>
<comment type="caution">
    <text evidence="16">The sequence shown here is derived from an EMBL/GenBank/DDBJ whole genome shotgun (WGS) entry which is preliminary data.</text>
</comment>
<keyword evidence="9 11" id="KW-0299">Galactose metabolism</keyword>
<dbReference type="InterPro" id="IPR036554">
    <property type="entry name" value="GHMP_kinase_C_sf"/>
</dbReference>
<feature type="binding site" evidence="11">
    <location>
        <position position="68"/>
    </location>
    <ligand>
        <name>ATP</name>
        <dbReference type="ChEBI" id="CHEBI:30616"/>
    </ligand>
</feature>
<evidence type="ECO:0000259" key="13">
    <source>
        <dbReference type="Pfam" id="PF00288"/>
    </source>
</evidence>
<keyword evidence="5 11" id="KW-0547">Nucleotide-binding</keyword>
<dbReference type="InterPro" id="IPR006203">
    <property type="entry name" value="GHMP_knse_ATP-bd_CS"/>
</dbReference>
<protein>
    <recommendedName>
        <fullName evidence="11 12">Galactokinase</fullName>
        <ecNumber evidence="11 12">2.7.1.6</ecNumber>
    </recommendedName>
    <alternativeName>
        <fullName evidence="11">Galactose kinase</fullName>
    </alternativeName>
</protein>
<evidence type="ECO:0000256" key="4">
    <source>
        <dbReference type="ARBA" id="ARBA00022723"/>
    </source>
</evidence>
<accession>A0A923ED97</accession>
<feature type="binding site" evidence="11">
    <location>
        <position position="128"/>
    </location>
    <ligand>
        <name>Mg(2+)</name>
        <dbReference type="ChEBI" id="CHEBI:18420"/>
    </ligand>
</feature>
<dbReference type="NCBIfam" id="TIGR00131">
    <property type="entry name" value="gal_kin"/>
    <property type="match status" value="1"/>
</dbReference>
<evidence type="ECO:0000256" key="6">
    <source>
        <dbReference type="ARBA" id="ARBA00022777"/>
    </source>
</evidence>
<evidence type="ECO:0000259" key="14">
    <source>
        <dbReference type="Pfam" id="PF08544"/>
    </source>
</evidence>